<dbReference type="Gene3D" id="3.40.50.300">
    <property type="entry name" value="P-loop containing nucleotide triphosphate hydrolases"/>
    <property type="match status" value="2"/>
</dbReference>
<keyword evidence="2" id="KW-0472">Membrane</keyword>
<dbReference type="PROSITE" id="PS00674">
    <property type="entry name" value="AAA"/>
    <property type="match status" value="2"/>
</dbReference>
<dbReference type="PANTHER" id="PTHR23077">
    <property type="entry name" value="AAA-FAMILY ATPASE"/>
    <property type="match status" value="1"/>
</dbReference>
<dbReference type="GO" id="GO:0016887">
    <property type="term" value="F:ATP hydrolysis activity"/>
    <property type="evidence" value="ECO:0007669"/>
    <property type="project" value="InterPro"/>
</dbReference>
<keyword evidence="2" id="KW-0812">Transmembrane</keyword>
<evidence type="ECO:0000256" key="1">
    <source>
        <dbReference type="RuleBase" id="RU003651"/>
    </source>
</evidence>
<dbReference type="InterPro" id="IPR003593">
    <property type="entry name" value="AAA+_ATPase"/>
</dbReference>
<reference evidence="4 5" key="1">
    <citation type="submission" date="2018-10" db="EMBL/GenBank/DDBJ databases">
        <title>The complete genome of Acinetobacter wuhouensis strain WCHAW010062.</title>
        <authorList>
            <person name="Hu Y."/>
            <person name="Long H."/>
            <person name="Feng Y."/>
            <person name="Zong Z."/>
        </authorList>
    </citation>
    <scope>NUCLEOTIDE SEQUENCE [LARGE SCALE GENOMIC DNA]</scope>
    <source>
        <strain evidence="4 5">WCHAW010062</strain>
    </source>
</reference>
<dbReference type="Proteomes" id="UP000279962">
    <property type="component" value="Chromosome"/>
</dbReference>
<dbReference type="GO" id="GO:0005524">
    <property type="term" value="F:ATP binding"/>
    <property type="evidence" value="ECO:0007669"/>
    <property type="project" value="UniProtKB-KW"/>
</dbReference>
<sequence>MSNQISAEQGSYLGQQLEQVKSELAQSSKDLIEIRQETFSHYPAVEAAKQKAEITLKNYTTARADAVRDKARRDSLFSALTLAPVFSNRLLLIIAWAVLIFAIPFFAKYTIGKFLGIVLSLGLYIVLVRKGMKKQGDLKSKAECGSILLFGQCRLSFMHFGSKESGDSKYPYKAITAPADEKDISGNWRVDDKFGKMYDSDFVVFHTPKEADKIFAILKIPNDGSEAHLVDINANTEAWDWKIYKQMSADLVPLFAQDISAINTFATSAADWVKSYEYIASLEQRLKTLTDVTENWQDVAIEEETLDRVLKLVDLFASGRKPSPKGILLYGPPGTGKTLIARKLAKHAECNFEAVNISDLKAGHIGQTAPKVKELWARCREKAPTLLFVDECESAFAKRGGTDNDSFGNELVQTFLSEWDGFNQASGKVLVIAATNRHDIIDNAIMSRFTASVEIGLPNDVARKKILENEFKQADIDLEVSSALTTETAGMSGRDIHTLIATLVAENINREIKPENLIEQVRKIRGKGSTQVKSLTWDDVVLPETTMMEFQNLGKELKNAEKLAKLGISTPKGILLYGPPGTGKTQIARVLASQSGLSFIAAATSDLKANFTGQSGSKVKQLFETARSQAPCIVFIDEIDIVAGARNGGNDSFTQEIVGQMLQELDGVATKEGQVFLLAASNHPENIDSALMSRLERKIEIGLPDQVARSQILISMLNSKPTDFEVSEVANQLAEKTQGLSGRDLNSLVTRATRRAVSRAIQSGDDLEHTRITEEDLLESIGTSFAENE</sequence>
<dbReference type="RefSeq" id="WP_087551821.1">
    <property type="nucleotide sequence ID" value="NZ_CP033133.1"/>
</dbReference>
<evidence type="ECO:0000259" key="3">
    <source>
        <dbReference type="SMART" id="SM00382"/>
    </source>
</evidence>
<feature type="domain" description="AAA+ ATPase" evidence="3">
    <location>
        <begin position="570"/>
        <end position="705"/>
    </location>
</feature>
<dbReference type="InterPro" id="IPR003959">
    <property type="entry name" value="ATPase_AAA_core"/>
</dbReference>
<keyword evidence="1" id="KW-0067">ATP-binding</keyword>
<accession>A0A3G2T2L3</accession>
<dbReference type="InterPro" id="IPR041569">
    <property type="entry name" value="AAA_lid_3"/>
</dbReference>
<dbReference type="Pfam" id="PF00004">
    <property type="entry name" value="AAA"/>
    <property type="match status" value="2"/>
</dbReference>
<comment type="similarity">
    <text evidence="1">Belongs to the AAA ATPase family.</text>
</comment>
<dbReference type="SUPFAM" id="SSF52540">
    <property type="entry name" value="P-loop containing nucleoside triphosphate hydrolases"/>
    <property type="match status" value="2"/>
</dbReference>
<feature type="transmembrane region" description="Helical" evidence="2">
    <location>
        <begin position="109"/>
        <end position="128"/>
    </location>
</feature>
<keyword evidence="1" id="KW-0547">Nucleotide-binding</keyword>
<dbReference type="InterPro" id="IPR050168">
    <property type="entry name" value="AAA_ATPase_domain"/>
</dbReference>
<evidence type="ECO:0000313" key="4">
    <source>
        <dbReference type="EMBL" id="AYO54500.1"/>
    </source>
</evidence>
<feature type="domain" description="AAA+ ATPase" evidence="3">
    <location>
        <begin position="323"/>
        <end position="459"/>
    </location>
</feature>
<evidence type="ECO:0000313" key="5">
    <source>
        <dbReference type="Proteomes" id="UP000279962"/>
    </source>
</evidence>
<keyword evidence="2" id="KW-1133">Transmembrane helix</keyword>
<dbReference type="SMART" id="SM00382">
    <property type="entry name" value="AAA"/>
    <property type="match status" value="2"/>
</dbReference>
<gene>
    <name evidence="4" type="ORF">CDG68_12985</name>
</gene>
<dbReference type="EMBL" id="CP033133">
    <property type="protein sequence ID" value="AYO54500.1"/>
    <property type="molecule type" value="Genomic_DNA"/>
</dbReference>
<dbReference type="Pfam" id="PF17862">
    <property type="entry name" value="AAA_lid_3"/>
    <property type="match status" value="1"/>
</dbReference>
<organism evidence="4 5">
    <name type="scientific">Acinetobacter wuhouensis</name>
    <dbReference type="NCBI Taxonomy" id="1879050"/>
    <lineage>
        <taxon>Bacteria</taxon>
        <taxon>Pseudomonadati</taxon>
        <taxon>Pseudomonadota</taxon>
        <taxon>Gammaproteobacteria</taxon>
        <taxon>Moraxellales</taxon>
        <taxon>Moraxellaceae</taxon>
        <taxon>Acinetobacter</taxon>
    </lineage>
</organism>
<protein>
    <submittedName>
        <fullName evidence="4">AAA family ATPase</fullName>
    </submittedName>
</protein>
<proteinExistence type="inferred from homology"/>
<name>A0A3G2T2L3_9GAMM</name>
<evidence type="ECO:0000256" key="2">
    <source>
        <dbReference type="SAM" id="Phobius"/>
    </source>
</evidence>
<dbReference type="Gene3D" id="1.10.8.60">
    <property type="match status" value="1"/>
</dbReference>
<feature type="transmembrane region" description="Helical" evidence="2">
    <location>
        <begin position="76"/>
        <end position="103"/>
    </location>
</feature>
<dbReference type="InterPro" id="IPR003960">
    <property type="entry name" value="ATPase_AAA_CS"/>
</dbReference>
<dbReference type="AlphaFoldDB" id="A0A3G2T2L3"/>
<dbReference type="InterPro" id="IPR027417">
    <property type="entry name" value="P-loop_NTPase"/>
</dbReference>